<reference evidence="1" key="1">
    <citation type="submission" date="2013-11" db="EMBL/GenBank/DDBJ databases">
        <title>Genome sequence of the fusiform rust pathogen reveals effectors for host alternation and coevolution with pine.</title>
        <authorList>
            <consortium name="DOE Joint Genome Institute"/>
            <person name="Smith K."/>
            <person name="Pendleton A."/>
            <person name="Kubisiak T."/>
            <person name="Anderson C."/>
            <person name="Salamov A."/>
            <person name="Aerts A."/>
            <person name="Riley R."/>
            <person name="Clum A."/>
            <person name="Lindquist E."/>
            <person name="Ence D."/>
            <person name="Campbell M."/>
            <person name="Kronenberg Z."/>
            <person name="Feau N."/>
            <person name="Dhillon B."/>
            <person name="Hamelin R."/>
            <person name="Burleigh J."/>
            <person name="Smith J."/>
            <person name="Yandell M."/>
            <person name="Nelson C."/>
            <person name="Grigoriev I."/>
            <person name="Davis J."/>
        </authorList>
    </citation>
    <scope>NUCLEOTIDE SEQUENCE</scope>
    <source>
        <strain evidence="1">G11</strain>
    </source>
</reference>
<proteinExistence type="predicted"/>
<gene>
    <name evidence="1" type="ORF">CROQUDRAFT_99613</name>
</gene>
<evidence type="ECO:0000313" key="2">
    <source>
        <dbReference type="Proteomes" id="UP000886653"/>
    </source>
</evidence>
<dbReference type="Proteomes" id="UP000886653">
    <property type="component" value="Unassembled WGS sequence"/>
</dbReference>
<comment type="caution">
    <text evidence="1">The sequence shown here is derived from an EMBL/GenBank/DDBJ whole genome shotgun (WGS) entry which is preliminary data.</text>
</comment>
<evidence type="ECO:0000313" key="1">
    <source>
        <dbReference type="EMBL" id="KAG0140793.1"/>
    </source>
</evidence>
<sequence length="84" mass="9295">MFGQYLNKSQNLSVSWNPDLSPHIVAGSPPQVSPLNTSSSNWPHQFFFIFSPPSDAVGIKLRLEPPLSHYCIKPISTSVWLSGL</sequence>
<accession>A0A9P6NB58</accession>
<organism evidence="1 2">
    <name type="scientific">Cronartium quercuum f. sp. fusiforme G11</name>
    <dbReference type="NCBI Taxonomy" id="708437"/>
    <lineage>
        <taxon>Eukaryota</taxon>
        <taxon>Fungi</taxon>
        <taxon>Dikarya</taxon>
        <taxon>Basidiomycota</taxon>
        <taxon>Pucciniomycotina</taxon>
        <taxon>Pucciniomycetes</taxon>
        <taxon>Pucciniales</taxon>
        <taxon>Coleosporiaceae</taxon>
        <taxon>Cronartium</taxon>
    </lineage>
</organism>
<dbReference type="AlphaFoldDB" id="A0A9P6NB58"/>
<keyword evidence="2" id="KW-1185">Reference proteome</keyword>
<dbReference type="EMBL" id="MU167419">
    <property type="protein sequence ID" value="KAG0140793.1"/>
    <property type="molecule type" value="Genomic_DNA"/>
</dbReference>
<protein>
    <submittedName>
        <fullName evidence="1">Uncharacterized protein</fullName>
    </submittedName>
</protein>
<name>A0A9P6NB58_9BASI</name>